<evidence type="ECO:0000256" key="1">
    <source>
        <dbReference type="SAM" id="MobiDB-lite"/>
    </source>
</evidence>
<gene>
    <name evidence="2" type="ORF">OE88DRAFT_1293986</name>
</gene>
<protein>
    <submittedName>
        <fullName evidence="2">Uncharacterized protein</fullName>
    </submittedName>
</protein>
<accession>A0A5C3NGR4</accession>
<evidence type="ECO:0000313" key="2">
    <source>
        <dbReference type="EMBL" id="TFK52731.1"/>
    </source>
</evidence>
<dbReference type="AlphaFoldDB" id="A0A5C3NGR4"/>
<organism evidence="2 3">
    <name type="scientific">Heliocybe sulcata</name>
    <dbReference type="NCBI Taxonomy" id="5364"/>
    <lineage>
        <taxon>Eukaryota</taxon>
        <taxon>Fungi</taxon>
        <taxon>Dikarya</taxon>
        <taxon>Basidiomycota</taxon>
        <taxon>Agaricomycotina</taxon>
        <taxon>Agaricomycetes</taxon>
        <taxon>Gloeophyllales</taxon>
        <taxon>Gloeophyllaceae</taxon>
        <taxon>Heliocybe</taxon>
    </lineage>
</organism>
<feature type="region of interest" description="Disordered" evidence="1">
    <location>
        <begin position="128"/>
        <end position="166"/>
    </location>
</feature>
<dbReference type="Proteomes" id="UP000305948">
    <property type="component" value="Unassembled WGS sequence"/>
</dbReference>
<name>A0A5C3NGR4_9AGAM</name>
<sequence length="481" mass="52609">MDFSLDRQDLMAWASSSTAVTSAEDVEFEAYLLSVLDKETFTLTAGDASSLWQECIVPGVLHRSAEQKYWNGGASTATKIAAPSSAVPWRWNDFPSNCAGDNGTGSKYATSCYGVQANDRSRLSSEWSSQSNYGIGSRGPSTSSFSGRYSQTRPPPNDWHSHQECSYSSGPTIGGSLAYASSGGPENLQTGRYANLYDSSVYNLGPDYNSNASEGYQYYNSFDSNSYDVLSSTSAQCTALYEGPNLGQSYYSTVSLDNSGREMSLNQAQEAINVSSYSELAGALGDLDSPKSAVPSIVYPNVQQAPSIIKPKTSRLVIPKLSSTSKAYFSSHVYPPWPPAIFREANYIPFFDLPVSQSKNGIRLSDIQCGEYMPHNTEAVPSVRHRGRVQIAFNLQPLGTFCATETLYETSGYLSYGTLLLLFGAAFNEFAQTREGCFPSRDAAFLHSVVYSGEYYCRTVPGCEVSDNWSQAEFVHTYRSW</sequence>
<evidence type="ECO:0000313" key="3">
    <source>
        <dbReference type="Proteomes" id="UP000305948"/>
    </source>
</evidence>
<reference evidence="2 3" key="1">
    <citation type="journal article" date="2019" name="Nat. Ecol. Evol.">
        <title>Megaphylogeny resolves global patterns of mushroom evolution.</title>
        <authorList>
            <person name="Varga T."/>
            <person name="Krizsan K."/>
            <person name="Foldi C."/>
            <person name="Dima B."/>
            <person name="Sanchez-Garcia M."/>
            <person name="Sanchez-Ramirez S."/>
            <person name="Szollosi G.J."/>
            <person name="Szarkandi J.G."/>
            <person name="Papp V."/>
            <person name="Albert L."/>
            <person name="Andreopoulos W."/>
            <person name="Angelini C."/>
            <person name="Antonin V."/>
            <person name="Barry K.W."/>
            <person name="Bougher N.L."/>
            <person name="Buchanan P."/>
            <person name="Buyck B."/>
            <person name="Bense V."/>
            <person name="Catcheside P."/>
            <person name="Chovatia M."/>
            <person name="Cooper J."/>
            <person name="Damon W."/>
            <person name="Desjardin D."/>
            <person name="Finy P."/>
            <person name="Geml J."/>
            <person name="Haridas S."/>
            <person name="Hughes K."/>
            <person name="Justo A."/>
            <person name="Karasinski D."/>
            <person name="Kautmanova I."/>
            <person name="Kiss B."/>
            <person name="Kocsube S."/>
            <person name="Kotiranta H."/>
            <person name="LaButti K.M."/>
            <person name="Lechner B.E."/>
            <person name="Liimatainen K."/>
            <person name="Lipzen A."/>
            <person name="Lukacs Z."/>
            <person name="Mihaltcheva S."/>
            <person name="Morgado L.N."/>
            <person name="Niskanen T."/>
            <person name="Noordeloos M.E."/>
            <person name="Ohm R.A."/>
            <person name="Ortiz-Santana B."/>
            <person name="Ovrebo C."/>
            <person name="Racz N."/>
            <person name="Riley R."/>
            <person name="Savchenko A."/>
            <person name="Shiryaev A."/>
            <person name="Soop K."/>
            <person name="Spirin V."/>
            <person name="Szebenyi C."/>
            <person name="Tomsovsky M."/>
            <person name="Tulloss R.E."/>
            <person name="Uehling J."/>
            <person name="Grigoriev I.V."/>
            <person name="Vagvolgyi C."/>
            <person name="Papp T."/>
            <person name="Martin F.M."/>
            <person name="Miettinen O."/>
            <person name="Hibbett D.S."/>
            <person name="Nagy L.G."/>
        </authorList>
    </citation>
    <scope>NUCLEOTIDE SEQUENCE [LARGE SCALE GENOMIC DNA]</scope>
    <source>
        <strain evidence="2 3">OMC1185</strain>
    </source>
</reference>
<proteinExistence type="predicted"/>
<keyword evidence="3" id="KW-1185">Reference proteome</keyword>
<dbReference type="EMBL" id="ML213508">
    <property type="protein sequence ID" value="TFK52731.1"/>
    <property type="molecule type" value="Genomic_DNA"/>
</dbReference>
<feature type="compositionally biased region" description="Polar residues" evidence="1">
    <location>
        <begin position="139"/>
        <end position="152"/>
    </location>
</feature>